<reference evidence="3 4" key="1">
    <citation type="submission" date="2017-11" db="EMBL/GenBank/DDBJ databases">
        <title>Draft genome of actinobacteria isolated from guarana (Paullinia cupana (Mart.) Ducke.</title>
        <authorList>
            <person name="Siqueira K.A."/>
            <person name="Liotti R.G."/>
            <person name="Mendes T.A.O."/>
            <person name="Soares M.A."/>
        </authorList>
    </citation>
    <scope>NUCLEOTIDE SEQUENCE [LARGE SCALE GENOMIC DNA]</scope>
    <source>
        <strain evidence="3 4">193</strain>
    </source>
</reference>
<accession>A0A3M0IF62</accession>
<keyword evidence="4" id="KW-1185">Reference proteome</keyword>
<organism evidence="3 4">
    <name type="scientific">Streptomyces shenzhenensis</name>
    <dbReference type="NCBI Taxonomy" id="943815"/>
    <lineage>
        <taxon>Bacteria</taxon>
        <taxon>Bacillati</taxon>
        <taxon>Actinomycetota</taxon>
        <taxon>Actinomycetes</taxon>
        <taxon>Kitasatosporales</taxon>
        <taxon>Streptomycetaceae</taxon>
        <taxon>Streptomyces</taxon>
    </lineage>
</organism>
<keyword evidence="1" id="KW-0560">Oxidoreductase</keyword>
<evidence type="ECO:0000259" key="2">
    <source>
        <dbReference type="Pfam" id="PF00171"/>
    </source>
</evidence>
<proteinExistence type="predicted"/>
<dbReference type="InterPro" id="IPR016162">
    <property type="entry name" value="Ald_DH_N"/>
</dbReference>
<dbReference type="SUPFAM" id="SSF53720">
    <property type="entry name" value="ALDH-like"/>
    <property type="match status" value="1"/>
</dbReference>
<feature type="domain" description="Aldehyde dehydrogenase" evidence="2">
    <location>
        <begin position="77"/>
        <end position="155"/>
    </location>
</feature>
<dbReference type="Pfam" id="PF00171">
    <property type="entry name" value="Aldedh"/>
    <property type="match status" value="1"/>
</dbReference>
<dbReference type="EMBL" id="PENI01000009">
    <property type="protein sequence ID" value="RMB84909.1"/>
    <property type="molecule type" value="Genomic_DNA"/>
</dbReference>
<dbReference type="GO" id="GO:0016491">
    <property type="term" value="F:oxidoreductase activity"/>
    <property type="evidence" value="ECO:0007669"/>
    <property type="project" value="UniProtKB-KW"/>
</dbReference>
<comment type="caution">
    <text evidence="3">The sequence shown here is derived from an EMBL/GenBank/DDBJ whole genome shotgun (WGS) entry which is preliminary data.</text>
</comment>
<dbReference type="AlphaFoldDB" id="A0A3M0IF62"/>
<dbReference type="InterPro" id="IPR016161">
    <property type="entry name" value="Ald_DH/histidinol_DH"/>
</dbReference>
<protein>
    <recommendedName>
        <fullName evidence="2">Aldehyde dehydrogenase domain-containing protein</fullName>
    </recommendedName>
</protein>
<dbReference type="Gene3D" id="3.40.605.10">
    <property type="entry name" value="Aldehyde Dehydrogenase, Chain A, domain 1"/>
    <property type="match status" value="1"/>
</dbReference>
<evidence type="ECO:0000313" key="3">
    <source>
        <dbReference type="EMBL" id="RMB84909.1"/>
    </source>
</evidence>
<name>A0A3M0IF62_9ACTN</name>
<evidence type="ECO:0000313" key="4">
    <source>
        <dbReference type="Proteomes" id="UP000270471"/>
    </source>
</evidence>
<dbReference type="InterPro" id="IPR015590">
    <property type="entry name" value="Aldehyde_DH_dom"/>
</dbReference>
<dbReference type="Proteomes" id="UP000270471">
    <property type="component" value="Unassembled WGS sequence"/>
</dbReference>
<evidence type="ECO:0000256" key="1">
    <source>
        <dbReference type="ARBA" id="ARBA00023002"/>
    </source>
</evidence>
<sequence>MEFVHPAIVGSVIARVRPGDEGAASGVLTATQIANALGIAIVTAAWSATASLAASLEIAAVLVLGVAGVAQLVPGAGTCDVIDPATGEVIATAPTADDDQVHRAVSAAETALRTWRATPWTDRATALHRIADAVAPLLALGTGKPLAMADGLEVQWGVR</sequence>
<gene>
    <name evidence="3" type="ORF">CTZ28_17270</name>
</gene>